<name>A4BFT8_9GAMM</name>
<reference evidence="1 2" key="1">
    <citation type="submission" date="2006-02" db="EMBL/GenBank/DDBJ databases">
        <authorList>
            <person name="Pinhassi J."/>
            <person name="Pedros-Alio C."/>
            <person name="Ferriera S."/>
            <person name="Johnson J."/>
            <person name="Kravitz S."/>
            <person name="Halpern A."/>
            <person name="Remington K."/>
            <person name="Beeson K."/>
            <person name="Tran B."/>
            <person name="Rogers Y.-H."/>
            <person name="Friedman R."/>
            <person name="Venter J.C."/>
        </authorList>
    </citation>
    <scope>NUCLEOTIDE SEQUENCE [LARGE SCALE GENOMIC DNA]</scope>
    <source>
        <strain evidence="1 2">MED297</strain>
    </source>
</reference>
<dbReference type="STRING" id="314283.MED297_03667"/>
<organism evidence="1 2">
    <name type="scientific">Reinekea blandensis MED297</name>
    <dbReference type="NCBI Taxonomy" id="314283"/>
    <lineage>
        <taxon>Bacteria</taxon>
        <taxon>Pseudomonadati</taxon>
        <taxon>Pseudomonadota</taxon>
        <taxon>Gammaproteobacteria</taxon>
        <taxon>Oceanospirillales</taxon>
        <taxon>Saccharospirillaceae</taxon>
        <taxon>Reinekea</taxon>
    </lineage>
</organism>
<dbReference type="AlphaFoldDB" id="A4BFT8"/>
<proteinExistence type="predicted"/>
<dbReference type="HOGENOM" id="CLU_3412826_0_0_6"/>
<dbReference type="Proteomes" id="UP000005953">
    <property type="component" value="Unassembled WGS sequence"/>
</dbReference>
<comment type="caution">
    <text evidence="1">The sequence shown here is derived from an EMBL/GenBank/DDBJ whole genome shotgun (WGS) entry which is preliminary data.</text>
</comment>
<dbReference type="EMBL" id="AAOE01000014">
    <property type="protein sequence ID" value="EAR08956.1"/>
    <property type="molecule type" value="Genomic_DNA"/>
</dbReference>
<sequence>MKQGFRSLTNWLEISVKKSSFSFLSSFQ</sequence>
<protein>
    <submittedName>
        <fullName evidence="1">Uncharacterized protein</fullName>
    </submittedName>
</protein>
<accession>A4BFT8</accession>
<gene>
    <name evidence="1" type="ORF">MED297_03667</name>
</gene>
<evidence type="ECO:0000313" key="1">
    <source>
        <dbReference type="EMBL" id="EAR08956.1"/>
    </source>
</evidence>
<evidence type="ECO:0000313" key="2">
    <source>
        <dbReference type="Proteomes" id="UP000005953"/>
    </source>
</evidence>
<keyword evidence="2" id="KW-1185">Reference proteome</keyword>